<dbReference type="Gene3D" id="2.130.10.30">
    <property type="entry name" value="Regulator of chromosome condensation 1/beta-lactamase-inhibitor protein II"/>
    <property type="match status" value="2"/>
</dbReference>
<feature type="compositionally biased region" description="Basic and acidic residues" evidence="3">
    <location>
        <begin position="30"/>
        <end position="39"/>
    </location>
</feature>
<dbReference type="PANTHER" id="PTHR22870:SF408">
    <property type="entry name" value="OS09G0560450 PROTEIN"/>
    <property type="match status" value="1"/>
</dbReference>
<dbReference type="InterPro" id="IPR058923">
    <property type="entry name" value="RCC1-like_dom"/>
</dbReference>
<feature type="repeat" description="RCC1" evidence="2">
    <location>
        <begin position="118"/>
        <end position="174"/>
    </location>
</feature>
<evidence type="ECO:0000313" key="5">
    <source>
        <dbReference type="EMBL" id="GFH47488.1"/>
    </source>
</evidence>
<evidence type="ECO:0000259" key="4">
    <source>
        <dbReference type="Pfam" id="PF25390"/>
    </source>
</evidence>
<evidence type="ECO:0000256" key="2">
    <source>
        <dbReference type="PROSITE-ProRule" id="PRU00235"/>
    </source>
</evidence>
<keyword evidence="6" id="KW-1185">Reference proteome</keyword>
<evidence type="ECO:0000256" key="3">
    <source>
        <dbReference type="SAM" id="MobiDB-lite"/>
    </source>
</evidence>
<feature type="region of interest" description="Disordered" evidence="3">
    <location>
        <begin position="21"/>
        <end position="47"/>
    </location>
</feature>
<dbReference type="PANTHER" id="PTHR22870">
    <property type="entry name" value="REGULATOR OF CHROMOSOME CONDENSATION"/>
    <property type="match status" value="1"/>
</dbReference>
<evidence type="ECO:0000256" key="1">
    <source>
        <dbReference type="ARBA" id="ARBA00022737"/>
    </source>
</evidence>
<organism evidence="5 6">
    <name type="scientific">Chaetoceros tenuissimus</name>
    <dbReference type="NCBI Taxonomy" id="426638"/>
    <lineage>
        <taxon>Eukaryota</taxon>
        <taxon>Sar</taxon>
        <taxon>Stramenopiles</taxon>
        <taxon>Ochrophyta</taxon>
        <taxon>Bacillariophyta</taxon>
        <taxon>Coscinodiscophyceae</taxon>
        <taxon>Chaetocerotophycidae</taxon>
        <taxon>Chaetocerotales</taxon>
        <taxon>Chaetocerotaceae</taxon>
        <taxon>Chaetoceros</taxon>
    </lineage>
</organism>
<keyword evidence="1" id="KW-0677">Repeat</keyword>
<dbReference type="PRINTS" id="PR00633">
    <property type="entry name" value="RCCNDNSATION"/>
</dbReference>
<feature type="repeat" description="RCC1" evidence="2">
    <location>
        <begin position="390"/>
        <end position="441"/>
    </location>
</feature>
<accession>A0AAD3CKZ2</accession>
<gene>
    <name evidence="5" type="ORF">CTEN210_03963</name>
</gene>
<feature type="repeat" description="RCC1" evidence="2">
    <location>
        <begin position="349"/>
        <end position="389"/>
    </location>
</feature>
<feature type="repeat" description="RCC1" evidence="2">
    <location>
        <begin position="175"/>
        <end position="236"/>
    </location>
</feature>
<feature type="domain" description="RCC1-like" evidence="4">
    <location>
        <begin position="46"/>
        <end position="437"/>
    </location>
</feature>
<dbReference type="EMBL" id="BLLK01000023">
    <property type="protein sequence ID" value="GFH47488.1"/>
    <property type="molecule type" value="Genomic_DNA"/>
</dbReference>
<dbReference type="PROSITE" id="PS50012">
    <property type="entry name" value="RCC1_3"/>
    <property type="match status" value="6"/>
</dbReference>
<dbReference type="AlphaFoldDB" id="A0AAD3CKZ2"/>
<dbReference type="Pfam" id="PF25390">
    <property type="entry name" value="WD40_RLD"/>
    <property type="match status" value="1"/>
</dbReference>
<dbReference type="InterPro" id="IPR000408">
    <property type="entry name" value="Reg_chr_condens"/>
</dbReference>
<evidence type="ECO:0000313" key="6">
    <source>
        <dbReference type="Proteomes" id="UP001054902"/>
    </source>
</evidence>
<comment type="caution">
    <text evidence="5">The sequence shown here is derived from an EMBL/GenBank/DDBJ whole genome shotgun (WGS) entry which is preliminary data.</text>
</comment>
<dbReference type="InterPro" id="IPR009091">
    <property type="entry name" value="RCC1/BLIP-II"/>
</dbReference>
<dbReference type="InterPro" id="IPR051210">
    <property type="entry name" value="Ub_ligase/GEF_domain"/>
</dbReference>
<feature type="repeat" description="RCC1" evidence="2">
    <location>
        <begin position="290"/>
        <end position="348"/>
    </location>
</feature>
<reference evidence="5 6" key="1">
    <citation type="journal article" date="2021" name="Sci. Rep.">
        <title>The genome of the diatom Chaetoceros tenuissimus carries an ancient integrated fragment of an extant virus.</title>
        <authorList>
            <person name="Hongo Y."/>
            <person name="Kimura K."/>
            <person name="Takaki Y."/>
            <person name="Yoshida Y."/>
            <person name="Baba S."/>
            <person name="Kobayashi G."/>
            <person name="Nagasaki K."/>
            <person name="Hano T."/>
            <person name="Tomaru Y."/>
        </authorList>
    </citation>
    <scope>NUCLEOTIDE SEQUENCE [LARGE SCALE GENOMIC DNA]</scope>
    <source>
        <strain evidence="5 6">NIES-3715</strain>
    </source>
</reference>
<sequence length="442" mass="47147">MISISRTVSARTRLSRSFMQTSRTFASESKAADKQETKPESTPLSLYCWGTDEKGSIPTKDILQEARSGGSGGLLNRGGTVIDHPVKIDLQDATGEENISLSNIFCGPTGTALMTSDNRVYLSGSNKNGQLGQGNKDDVTTPTLLTLPDSTPLHHDQIVDIALGENMSAIIDTNGDLYTMGYNGNTMKDGVGCLGHGYFPEEYLTTPTLVQSLVEDGCTTKQVLVGNSHMTVLTDEGEVLVTGSGGYGKCGNIDDVDQLFLEPVELLQGESEITQIAGGKDYSLALTKDGIIFAWGRNHKGQCGTGSGLSVEMYAMEAMPVPLEGMLEGRKVVKVHGGQSHAAALTESNELFVWGMGTYHMPELVTSLLDTKIVDFSCGHEYTIVLDDQGQLYSFGKGKTGVLGLASEKFAAEPMLVEGLLGKKVVKVSAGSKHVACLVEEE</sequence>
<dbReference type="SUPFAM" id="SSF50985">
    <property type="entry name" value="RCC1/BLIP-II"/>
    <property type="match status" value="2"/>
</dbReference>
<proteinExistence type="predicted"/>
<name>A0AAD3CKZ2_9STRA</name>
<protein>
    <recommendedName>
        <fullName evidence="4">RCC1-like domain-containing protein</fullName>
    </recommendedName>
</protein>
<feature type="repeat" description="RCC1" evidence="2">
    <location>
        <begin position="237"/>
        <end position="289"/>
    </location>
</feature>
<dbReference type="Proteomes" id="UP001054902">
    <property type="component" value="Unassembled WGS sequence"/>
</dbReference>